<evidence type="ECO:0000256" key="1">
    <source>
        <dbReference type="ARBA" id="ARBA00022723"/>
    </source>
</evidence>
<evidence type="ECO:0000259" key="5">
    <source>
        <dbReference type="Pfam" id="PF01258"/>
    </source>
</evidence>
<evidence type="ECO:0000256" key="4">
    <source>
        <dbReference type="PROSITE-ProRule" id="PRU00510"/>
    </source>
</evidence>
<evidence type="ECO:0000313" key="7">
    <source>
        <dbReference type="Proteomes" id="UP001320148"/>
    </source>
</evidence>
<evidence type="ECO:0000313" key="6">
    <source>
        <dbReference type="EMBL" id="BCS98140.1"/>
    </source>
</evidence>
<dbReference type="RefSeq" id="WP_236889549.1">
    <property type="nucleotide sequence ID" value="NZ_AP024488.1"/>
</dbReference>
<proteinExistence type="predicted"/>
<organism evidence="6 7">
    <name type="scientific">Desulfoluna limicola</name>
    <dbReference type="NCBI Taxonomy" id="2810562"/>
    <lineage>
        <taxon>Bacteria</taxon>
        <taxon>Pseudomonadati</taxon>
        <taxon>Thermodesulfobacteriota</taxon>
        <taxon>Desulfobacteria</taxon>
        <taxon>Desulfobacterales</taxon>
        <taxon>Desulfolunaceae</taxon>
        <taxon>Desulfoluna</taxon>
    </lineage>
</organism>
<dbReference type="PANTHER" id="PTHR33823:SF4">
    <property type="entry name" value="GENERAL STRESS PROTEIN 16O"/>
    <property type="match status" value="1"/>
</dbReference>
<dbReference type="EMBL" id="AP024488">
    <property type="protein sequence ID" value="BCS98140.1"/>
    <property type="molecule type" value="Genomic_DNA"/>
</dbReference>
<keyword evidence="7" id="KW-1185">Reference proteome</keyword>
<dbReference type="Gene3D" id="1.20.120.910">
    <property type="entry name" value="DksA, coiled-coil domain"/>
    <property type="match status" value="1"/>
</dbReference>
<dbReference type="InterPro" id="IPR000962">
    <property type="entry name" value="Znf_DskA_TraR"/>
</dbReference>
<gene>
    <name evidence="6" type="ORF">DSLASN_37720</name>
</gene>
<dbReference type="Proteomes" id="UP001320148">
    <property type="component" value="Chromosome"/>
</dbReference>
<reference evidence="6 7" key="1">
    <citation type="submission" date="2021-02" db="EMBL/GenBank/DDBJ databases">
        <title>Complete genome of Desulfoluna sp. strain ASN36.</title>
        <authorList>
            <person name="Takahashi A."/>
            <person name="Kojima H."/>
            <person name="Fukui M."/>
        </authorList>
    </citation>
    <scope>NUCLEOTIDE SEQUENCE [LARGE SCALE GENOMIC DNA]</scope>
    <source>
        <strain evidence="6 7">ASN36</strain>
    </source>
</reference>
<protein>
    <submittedName>
        <fullName evidence="6">DksA/traR C4-type zinc finger family protein</fullName>
    </submittedName>
</protein>
<dbReference type="Pfam" id="PF01258">
    <property type="entry name" value="zf-dskA_traR"/>
    <property type="match status" value="1"/>
</dbReference>
<feature type="domain" description="Zinc finger DksA/TraR C4-type" evidence="5">
    <location>
        <begin position="81"/>
        <end position="114"/>
    </location>
</feature>
<dbReference type="SUPFAM" id="SSF57716">
    <property type="entry name" value="Glucocorticoid receptor-like (DNA-binding domain)"/>
    <property type="match status" value="1"/>
</dbReference>
<dbReference type="PROSITE" id="PS51128">
    <property type="entry name" value="ZF_DKSA_2"/>
    <property type="match status" value="1"/>
</dbReference>
<feature type="zinc finger region" description="dksA C4-type" evidence="4">
    <location>
        <begin position="85"/>
        <end position="109"/>
    </location>
</feature>
<sequence>MTPQQRQELKQLLTSELATLKEELTATEDGTKPAVTPDSAIGRISRVEAMQSRHIGEASARARKARISRLAQALDIVEDDDYGYCVACEEPIPIARLRLVPEATHCVACASSFEP</sequence>
<evidence type="ECO:0000256" key="3">
    <source>
        <dbReference type="ARBA" id="ARBA00022833"/>
    </source>
</evidence>
<evidence type="ECO:0000256" key="2">
    <source>
        <dbReference type="ARBA" id="ARBA00022771"/>
    </source>
</evidence>
<dbReference type="PANTHER" id="PTHR33823">
    <property type="entry name" value="RNA POLYMERASE-BINDING TRANSCRIPTION FACTOR DKSA-RELATED"/>
    <property type="match status" value="1"/>
</dbReference>
<name>A0ABM7PLJ8_9BACT</name>
<keyword evidence="3" id="KW-0862">Zinc</keyword>
<accession>A0ABM7PLJ8</accession>
<keyword evidence="2" id="KW-0863">Zinc-finger</keyword>
<keyword evidence="1" id="KW-0479">Metal-binding</keyword>